<keyword evidence="3" id="KW-0533">Nickel</keyword>
<evidence type="ECO:0000313" key="9">
    <source>
        <dbReference type="Proteomes" id="UP000067626"/>
    </source>
</evidence>
<evidence type="ECO:0000256" key="4">
    <source>
        <dbReference type="ARBA" id="ARBA00022692"/>
    </source>
</evidence>
<dbReference type="PANTHER" id="PTHR33876">
    <property type="entry name" value="UNNAMED PRODUCT"/>
    <property type="match status" value="1"/>
</dbReference>
<evidence type="ECO:0000256" key="7">
    <source>
        <dbReference type="RuleBase" id="RU362101"/>
    </source>
</evidence>
<evidence type="ECO:0000256" key="3">
    <source>
        <dbReference type="ARBA" id="ARBA00022596"/>
    </source>
</evidence>
<organism evidence="8 9">
    <name type="scientific">Chondromyces crocatus</name>
    <dbReference type="NCBI Taxonomy" id="52"/>
    <lineage>
        <taxon>Bacteria</taxon>
        <taxon>Pseudomonadati</taxon>
        <taxon>Myxococcota</taxon>
        <taxon>Polyangia</taxon>
        <taxon>Polyangiales</taxon>
        <taxon>Polyangiaceae</taxon>
        <taxon>Chondromyces</taxon>
    </lineage>
</organism>
<feature type="transmembrane region" description="Helical" evidence="7">
    <location>
        <begin position="121"/>
        <end position="143"/>
    </location>
</feature>
<keyword evidence="4 7" id="KW-0812">Transmembrane</keyword>
<name>A0A0K1EMK9_CHOCO</name>
<protein>
    <recommendedName>
        <fullName evidence="7">Nickel/cobalt efflux system</fullName>
    </recommendedName>
</protein>
<gene>
    <name evidence="8" type="ORF">CMC5_060980</name>
</gene>
<feature type="transmembrane region" description="Helical" evidence="7">
    <location>
        <begin position="73"/>
        <end position="94"/>
    </location>
</feature>
<dbReference type="GO" id="GO:0012505">
    <property type="term" value="C:endomembrane system"/>
    <property type="evidence" value="ECO:0007669"/>
    <property type="project" value="UniProtKB-SubCell"/>
</dbReference>
<dbReference type="Pfam" id="PF03824">
    <property type="entry name" value="NicO"/>
    <property type="match status" value="1"/>
</dbReference>
<evidence type="ECO:0000256" key="5">
    <source>
        <dbReference type="ARBA" id="ARBA00022989"/>
    </source>
</evidence>
<evidence type="ECO:0000256" key="2">
    <source>
        <dbReference type="ARBA" id="ARBA00022448"/>
    </source>
</evidence>
<dbReference type="GO" id="GO:0005886">
    <property type="term" value="C:plasma membrane"/>
    <property type="evidence" value="ECO:0007669"/>
    <property type="project" value="UniProtKB-SubCell"/>
</dbReference>
<dbReference type="InterPro" id="IPR052776">
    <property type="entry name" value="Chloro_ReproSupport/MetalTrans"/>
</dbReference>
<evidence type="ECO:0000256" key="1">
    <source>
        <dbReference type="ARBA" id="ARBA00004127"/>
    </source>
</evidence>
<dbReference type="AlphaFoldDB" id="A0A0K1EMK9"/>
<keyword evidence="9" id="KW-1185">Reference proteome</keyword>
<feature type="transmembrane region" description="Helical" evidence="7">
    <location>
        <begin position="149"/>
        <end position="175"/>
    </location>
</feature>
<sequence>MSLVAASLLGLGIGARHALEADHLAAVCNFVSQGGGVLGAAKTGALWGLGHSLVIVVAGGALVATGAQVPESLAFVLDLAVAGMLVGLGVAALLSLRRLRAKARTPATDAMNRQPPARRPLAVGLVHGASGTAAIPLLVATTIPERTEALVFVAVFGIVSLLVMAAVAGLLALPLRSVARRAPERVRVLQGLAATASIAAGLAVAWSTLGPGA</sequence>
<dbReference type="EMBL" id="CP012159">
    <property type="protein sequence ID" value="AKT41877.1"/>
    <property type="molecule type" value="Genomic_DNA"/>
</dbReference>
<comment type="subcellular location">
    <subcellularLocation>
        <location evidence="7">Cell membrane</location>
        <topology evidence="7">Multi-pass membrane protein</topology>
    </subcellularLocation>
    <subcellularLocation>
        <location evidence="1">Endomembrane system</location>
        <topology evidence="1">Multi-pass membrane protein</topology>
    </subcellularLocation>
</comment>
<dbReference type="GO" id="GO:0015099">
    <property type="term" value="F:nickel cation transmembrane transporter activity"/>
    <property type="evidence" value="ECO:0007669"/>
    <property type="project" value="UniProtKB-UniRule"/>
</dbReference>
<proteinExistence type="inferred from homology"/>
<dbReference type="STRING" id="52.CMC5_060980"/>
<feature type="transmembrane region" description="Helical" evidence="7">
    <location>
        <begin position="187"/>
        <end position="209"/>
    </location>
</feature>
<dbReference type="Proteomes" id="UP000067626">
    <property type="component" value="Chromosome"/>
</dbReference>
<comment type="similarity">
    <text evidence="7">Belongs to the NiCoT transporter (TC 2.A.52) family.</text>
</comment>
<reference evidence="8 9" key="1">
    <citation type="submission" date="2015-07" db="EMBL/GenBank/DDBJ databases">
        <title>Genome analysis of myxobacterium Chondromyces crocatus Cm c5 reveals a high potential for natural compound synthesis and the genetic basis for the loss of fruiting body formation.</title>
        <authorList>
            <person name="Zaburannyi N."/>
            <person name="Bunk B."/>
            <person name="Maier J."/>
            <person name="Overmann J."/>
            <person name="Mueller R."/>
        </authorList>
    </citation>
    <scope>NUCLEOTIDE SEQUENCE [LARGE SCALE GENOMIC DNA]</scope>
    <source>
        <strain evidence="8 9">Cm c5</strain>
    </source>
</reference>
<evidence type="ECO:0000256" key="6">
    <source>
        <dbReference type="ARBA" id="ARBA00023136"/>
    </source>
</evidence>
<comment type="caution">
    <text evidence="7">Lacks conserved residue(s) required for the propagation of feature annotation.</text>
</comment>
<dbReference type="InterPro" id="IPR011541">
    <property type="entry name" value="Ni/Co_transpt_high_affinity"/>
</dbReference>
<keyword evidence="5 7" id="KW-1133">Transmembrane helix</keyword>
<evidence type="ECO:0000313" key="8">
    <source>
        <dbReference type="EMBL" id="AKT41877.1"/>
    </source>
</evidence>
<accession>A0A0K1EMK9</accession>
<keyword evidence="2 7" id="KW-0813">Transport</keyword>
<keyword evidence="6 7" id="KW-0472">Membrane</keyword>
<dbReference type="KEGG" id="ccro:CMC5_060980"/>
<dbReference type="PANTHER" id="PTHR33876:SF4">
    <property type="entry name" value="CHLOROPLAST PROTEIN FOR GROWTH AND FERTILITY 2"/>
    <property type="match status" value="1"/>
</dbReference>